<protein>
    <submittedName>
        <fullName evidence="2">Uncharacterized protein</fullName>
    </submittedName>
</protein>
<keyword evidence="1" id="KW-1133">Transmembrane helix</keyword>
<proteinExistence type="predicted"/>
<reference evidence="3" key="1">
    <citation type="submission" date="2018-09" db="EMBL/GenBank/DDBJ databases">
        <authorList>
            <person name="Zhu H."/>
        </authorList>
    </citation>
    <scope>NUCLEOTIDE SEQUENCE [LARGE SCALE GENOMIC DNA]</scope>
    <source>
        <strain evidence="3">K1R23-30</strain>
    </source>
</reference>
<evidence type="ECO:0000256" key="1">
    <source>
        <dbReference type="SAM" id="Phobius"/>
    </source>
</evidence>
<dbReference type="AlphaFoldDB" id="A0A3A3FHN8"/>
<comment type="caution">
    <text evidence="2">The sequence shown here is derived from an EMBL/GenBank/DDBJ whole genome shotgun (WGS) entry which is preliminary data.</text>
</comment>
<evidence type="ECO:0000313" key="2">
    <source>
        <dbReference type="EMBL" id="RJF92667.1"/>
    </source>
</evidence>
<organism evidence="2 3">
    <name type="scientific">Noviherbaspirillum saxi</name>
    <dbReference type="NCBI Taxonomy" id="2320863"/>
    <lineage>
        <taxon>Bacteria</taxon>
        <taxon>Pseudomonadati</taxon>
        <taxon>Pseudomonadota</taxon>
        <taxon>Betaproteobacteria</taxon>
        <taxon>Burkholderiales</taxon>
        <taxon>Oxalobacteraceae</taxon>
        <taxon>Noviherbaspirillum</taxon>
    </lineage>
</organism>
<name>A0A3A3FHN8_9BURK</name>
<dbReference type="Proteomes" id="UP000265955">
    <property type="component" value="Unassembled WGS sequence"/>
</dbReference>
<feature type="transmembrane region" description="Helical" evidence="1">
    <location>
        <begin position="12"/>
        <end position="33"/>
    </location>
</feature>
<feature type="transmembrane region" description="Helical" evidence="1">
    <location>
        <begin position="53"/>
        <end position="76"/>
    </location>
</feature>
<sequence>MWLEMLMRGDLNTIGLVLGFLGTVVVFFFGMPSVNVLNEGSYVAMEITPKMRLYSWISRLGLGLIAIGFACQLSAIG</sequence>
<dbReference type="EMBL" id="QYUO01000003">
    <property type="protein sequence ID" value="RJF92667.1"/>
    <property type="molecule type" value="Genomic_DNA"/>
</dbReference>
<keyword evidence="1" id="KW-0812">Transmembrane</keyword>
<gene>
    <name evidence="2" type="ORF">D3871_29235</name>
</gene>
<keyword evidence="1" id="KW-0472">Membrane</keyword>
<evidence type="ECO:0000313" key="3">
    <source>
        <dbReference type="Proteomes" id="UP000265955"/>
    </source>
</evidence>
<accession>A0A3A3FHN8</accession>
<keyword evidence="3" id="KW-1185">Reference proteome</keyword>